<protein>
    <submittedName>
        <fullName evidence="3">Glycerophosphodiester phosphodiesterase</fullName>
    </submittedName>
</protein>
<dbReference type="Proteomes" id="UP001139485">
    <property type="component" value="Unassembled WGS sequence"/>
</dbReference>
<evidence type="ECO:0000259" key="2">
    <source>
        <dbReference type="PROSITE" id="PS51704"/>
    </source>
</evidence>
<gene>
    <name evidence="3" type="ORF">M8330_01715</name>
</gene>
<comment type="caution">
    <text evidence="3">The sequence shown here is derived from an EMBL/GenBank/DDBJ whole genome shotgun (WGS) entry which is preliminary data.</text>
</comment>
<keyword evidence="4" id="KW-1185">Reference proteome</keyword>
<dbReference type="CDD" id="cd08561">
    <property type="entry name" value="GDPD_cytoplasmic_ScUgpQ2_like"/>
    <property type="match status" value="1"/>
</dbReference>
<dbReference type="PROSITE" id="PS51704">
    <property type="entry name" value="GP_PDE"/>
    <property type="match status" value="1"/>
</dbReference>
<sequence>MSTSSSASPVTGHAYLDRVHDLPGSVLAMAHRGGARHLDLAGLENTRTAFAHAVDLGYSYLETDVHATRDGVLLAFHDDRLDRVTDSTGLVADLPASAVRAARVAGREPVPTLDELLESFPGVAFNIDIKADAAVQPLVETIAAHRAWDRVLVGSFGLGRLRRFRALAQGRVPTSAAPAEVAAFVSPTSPRALRRRVARHVAALQVPVAQRVPVPGRTEHLPVVTERLVHRAHEVGVHVHVWTVDEPAEMAWLLGLGVDGLITDRTDVLRDTLTERGVWLGAASGPETQPVPQTQPETQPETQHRSDS</sequence>
<evidence type="ECO:0000313" key="4">
    <source>
        <dbReference type="Proteomes" id="UP001139485"/>
    </source>
</evidence>
<dbReference type="PANTHER" id="PTHR43805:SF1">
    <property type="entry name" value="GP-PDE DOMAIN-CONTAINING PROTEIN"/>
    <property type="match status" value="1"/>
</dbReference>
<organism evidence="3 4">
    <name type="scientific">Nocardioides bruguierae</name>
    <dbReference type="NCBI Taxonomy" id="2945102"/>
    <lineage>
        <taxon>Bacteria</taxon>
        <taxon>Bacillati</taxon>
        <taxon>Actinomycetota</taxon>
        <taxon>Actinomycetes</taxon>
        <taxon>Propionibacteriales</taxon>
        <taxon>Nocardioidaceae</taxon>
        <taxon>Nocardioides</taxon>
    </lineage>
</organism>
<reference evidence="3" key="1">
    <citation type="submission" date="2022-05" db="EMBL/GenBank/DDBJ databases">
        <authorList>
            <person name="Tuo L."/>
        </authorList>
    </citation>
    <scope>NUCLEOTIDE SEQUENCE</scope>
    <source>
        <strain evidence="3">BSK12Z-4</strain>
    </source>
</reference>
<dbReference type="AlphaFoldDB" id="A0A9X2D4S9"/>
<dbReference type="EMBL" id="JAMOIL010000001">
    <property type="protein sequence ID" value="MCM0619009.1"/>
    <property type="molecule type" value="Genomic_DNA"/>
</dbReference>
<dbReference type="InterPro" id="IPR017946">
    <property type="entry name" value="PLC-like_Pdiesterase_TIM-brl"/>
</dbReference>
<proteinExistence type="predicted"/>
<feature type="compositionally biased region" description="Low complexity" evidence="1">
    <location>
        <begin position="286"/>
        <end position="301"/>
    </location>
</feature>
<dbReference type="GO" id="GO:0008081">
    <property type="term" value="F:phosphoric diester hydrolase activity"/>
    <property type="evidence" value="ECO:0007669"/>
    <property type="project" value="InterPro"/>
</dbReference>
<accession>A0A9X2D4S9</accession>
<evidence type="ECO:0000256" key="1">
    <source>
        <dbReference type="SAM" id="MobiDB-lite"/>
    </source>
</evidence>
<dbReference type="PANTHER" id="PTHR43805">
    <property type="entry name" value="GLYCEROPHOSPHORYL DIESTER PHOSPHODIESTERASE"/>
    <property type="match status" value="1"/>
</dbReference>
<dbReference type="Gene3D" id="3.20.20.190">
    <property type="entry name" value="Phosphatidylinositol (PI) phosphodiesterase"/>
    <property type="match status" value="1"/>
</dbReference>
<dbReference type="SUPFAM" id="SSF51695">
    <property type="entry name" value="PLC-like phosphodiesterases"/>
    <property type="match status" value="1"/>
</dbReference>
<feature type="domain" description="GP-PDE" evidence="2">
    <location>
        <begin position="26"/>
        <end position="273"/>
    </location>
</feature>
<dbReference type="Pfam" id="PF03009">
    <property type="entry name" value="GDPD"/>
    <property type="match status" value="1"/>
</dbReference>
<name>A0A9X2D4S9_9ACTN</name>
<feature type="region of interest" description="Disordered" evidence="1">
    <location>
        <begin position="281"/>
        <end position="308"/>
    </location>
</feature>
<evidence type="ECO:0000313" key="3">
    <source>
        <dbReference type="EMBL" id="MCM0619009.1"/>
    </source>
</evidence>
<dbReference type="RefSeq" id="WP_250825918.1">
    <property type="nucleotide sequence ID" value="NZ_JAMOIL010000001.1"/>
</dbReference>
<dbReference type="GO" id="GO:0006629">
    <property type="term" value="P:lipid metabolic process"/>
    <property type="evidence" value="ECO:0007669"/>
    <property type="project" value="InterPro"/>
</dbReference>
<dbReference type="InterPro" id="IPR030395">
    <property type="entry name" value="GP_PDE_dom"/>
</dbReference>